<dbReference type="OrthoDB" id="3687859at2"/>
<proteinExistence type="predicted"/>
<sequence length="133" mass="15306">MALAERQGAFHQAVIDVVYETMDQLARTDAPEHELGELRDRLREALPWWRSLLRVHEPNERHRCKSCRTWYGRHRAWPCPVWRDAVQALHQLNDMYGFLAASRPAAAHGRPGERVTVTWPQSGSAGSQPSRND</sequence>
<keyword evidence="3" id="KW-1185">Reference proteome</keyword>
<accession>A0A1G7RCA4</accession>
<organism evidence="2 3">
    <name type="scientific">Lentzea fradiae</name>
    <dbReference type="NCBI Taxonomy" id="200378"/>
    <lineage>
        <taxon>Bacteria</taxon>
        <taxon>Bacillati</taxon>
        <taxon>Actinomycetota</taxon>
        <taxon>Actinomycetes</taxon>
        <taxon>Pseudonocardiales</taxon>
        <taxon>Pseudonocardiaceae</taxon>
        <taxon>Lentzea</taxon>
    </lineage>
</organism>
<name>A0A1G7RCA4_9PSEU</name>
<reference evidence="3" key="1">
    <citation type="submission" date="2016-10" db="EMBL/GenBank/DDBJ databases">
        <authorList>
            <person name="Varghese N."/>
            <person name="Submissions S."/>
        </authorList>
    </citation>
    <scope>NUCLEOTIDE SEQUENCE [LARGE SCALE GENOMIC DNA]</scope>
    <source>
        <strain evidence="3">CGMCC 4.3506</strain>
    </source>
</reference>
<feature type="region of interest" description="Disordered" evidence="1">
    <location>
        <begin position="107"/>
        <end position="133"/>
    </location>
</feature>
<evidence type="ECO:0000256" key="1">
    <source>
        <dbReference type="SAM" id="MobiDB-lite"/>
    </source>
</evidence>
<dbReference type="AlphaFoldDB" id="A0A1G7RCA4"/>
<feature type="compositionally biased region" description="Polar residues" evidence="1">
    <location>
        <begin position="118"/>
        <end position="133"/>
    </location>
</feature>
<gene>
    <name evidence="2" type="ORF">SAMN05216553_105256</name>
</gene>
<evidence type="ECO:0000313" key="3">
    <source>
        <dbReference type="Proteomes" id="UP000199623"/>
    </source>
</evidence>
<dbReference type="STRING" id="200378.SAMN05216553_105256"/>
<dbReference type="EMBL" id="FNCC01000005">
    <property type="protein sequence ID" value="SDG08426.1"/>
    <property type="molecule type" value="Genomic_DNA"/>
</dbReference>
<protein>
    <submittedName>
        <fullName evidence="2">Uncharacterized protein</fullName>
    </submittedName>
</protein>
<dbReference type="RefSeq" id="WP_090049004.1">
    <property type="nucleotide sequence ID" value="NZ_FNCC01000005.1"/>
</dbReference>
<dbReference type="Proteomes" id="UP000199623">
    <property type="component" value="Unassembled WGS sequence"/>
</dbReference>
<evidence type="ECO:0000313" key="2">
    <source>
        <dbReference type="EMBL" id="SDG08426.1"/>
    </source>
</evidence>